<dbReference type="Pfam" id="PF13927">
    <property type="entry name" value="Ig_3"/>
    <property type="match status" value="1"/>
</dbReference>
<dbReference type="SUPFAM" id="SSF56487">
    <property type="entry name" value="SRCR-like"/>
    <property type="match status" value="1"/>
</dbReference>
<dbReference type="Gene3D" id="3.10.250.10">
    <property type="entry name" value="SRCR-like domain"/>
    <property type="match status" value="1"/>
</dbReference>
<sequence>MEDELLNRSQRAWIGQEASEAPISVQSDWLSIDMPYYAYEGDQVVVRCSGRDNNKIKRLTFYKDGAWLPAYYNTYIISNARPSDSGSYYCKAKRRVFLFIDDTEQTRSVWLTVQGIPVSGVFLETQPQRDQVVKGETLVLVCSVAKGTGKTKFFWHREDTRESLGQKSQRSQRAELEIPVIRESHAGRYYCTADNGYGLIQSQAVIVTVRIPVSRPVLTFSVPGAQALTGDVVELRCEDKGASPPILYRFYHENVPLGNTAAPFGGGASFNLSVTARHSGTYACEADNGLGALRSDMALLYVTEFPPKIRLVNGPHRCEGRVEVEKEGHWGTVCDDGWDMKDVAVVCRELGCGAAKHTPAGMLYLPVAEEDQPVFIQVALCNGTEAALAECEQVETFDCGHDEDAGAVCEGSASLENQSVTPCVHLLSPKSRVITESHSILYPEQGTDFSQASALLTPPEKADIKVTQDFLIFTVILTYQQPLTQLTTRSR</sequence>
<dbReference type="PROSITE" id="PS50287">
    <property type="entry name" value="SRCR_2"/>
    <property type="match status" value="1"/>
</dbReference>
<dbReference type="InterPro" id="IPR013783">
    <property type="entry name" value="Ig-like_fold"/>
</dbReference>
<name>A0AAD4UPR1_OVIAM</name>
<evidence type="ECO:0000256" key="3">
    <source>
        <dbReference type="ARBA" id="ARBA00022729"/>
    </source>
</evidence>
<evidence type="ECO:0000259" key="10">
    <source>
        <dbReference type="PROSITE" id="PS50287"/>
    </source>
</evidence>
<dbReference type="SUPFAM" id="SSF48726">
    <property type="entry name" value="Immunoglobulin"/>
    <property type="match status" value="3"/>
</dbReference>
<dbReference type="AlphaFoldDB" id="A0AAD4UPR1"/>
<comment type="caution">
    <text evidence="9">Lacks conserved residue(s) required for the propagation of feature annotation.</text>
</comment>
<evidence type="ECO:0000256" key="2">
    <source>
        <dbReference type="ARBA" id="ARBA00022475"/>
    </source>
</evidence>
<dbReference type="GO" id="GO:0005886">
    <property type="term" value="C:plasma membrane"/>
    <property type="evidence" value="ECO:0007669"/>
    <property type="project" value="UniProtKB-SubCell"/>
</dbReference>
<keyword evidence="2" id="KW-1003">Cell membrane</keyword>
<gene>
    <name evidence="12" type="ORF">MG293_001164</name>
</gene>
<dbReference type="PROSITE" id="PS00420">
    <property type="entry name" value="SRCR_1"/>
    <property type="match status" value="1"/>
</dbReference>
<keyword evidence="3" id="KW-0732">Signal</keyword>
<protein>
    <recommendedName>
        <fullName evidence="14">Fc receptor-like protein 2</fullName>
    </recommendedName>
</protein>
<feature type="domain" description="Ig-like" evidence="11">
    <location>
        <begin position="117"/>
        <end position="207"/>
    </location>
</feature>
<dbReference type="Gene3D" id="2.60.40.10">
    <property type="entry name" value="Immunoglobulins"/>
    <property type="match status" value="3"/>
</dbReference>
<dbReference type="Proteomes" id="UP001214576">
    <property type="component" value="Unassembled WGS sequence"/>
</dbReference>
<reference evidence="12" key="1">
    <citation type="submission" date="2022-03" db="EMBL/GenBank/DDBJ databases">
        <title>Genomic analyses of argali, domestic sheep and their hybrids provide insights into chromosomal evolution, heterosis and genetic basis of agronomic traits.</title>
        <authorList>
            <person name="Li M."/>
        </authorList>
    </citation>
    <scope>NUCLEOTIDE SEQUENCE</scope>
    <source>
        <strain evidence="12">CAU-MHL-2022a</strain>
        <tissue evidence="12">Skin</tissue>
    </source>
</reference>
<dbReference type="PANTHER" id="PTHR19331">
    <property type="entry name" value="SCAVENGER RECEPTOR DOMAIN-CONTAINING"/>
    <property type="match status" value="1"/>
</dbReference>
<evidence type="ECO:0000313" key="12">
    <source>
        <dbReference type="EMBL" id="KAI4548834.1"/>
    </source>
</evidence>
<evidence type="ECO:0000256" key="4">
    <source>
        <dbReference type="ARBA" id="ARBA00022737"/>
    </source>
</evidence>
<keyword evidence="8" id="KW-0393">Immunoglobulin domain</keyword>
<keyword evidence="5" id="KW-0472">Membrane</keyword>
<keyword evidence="6 9" id="KW-1015">Disulfide bond</keyword>
<evidence type="ECO:0000256" key="9">
    <source>
        <dbReference type="PROSITE-ProRule" id="PRU00196"/>
    </source>
</evidence>
<dbReference type="InterPro" id="IPR036772">
    <property type="entry name" value="SRCR-like_dom_sf"/>
</dbReference>
<dbReference type="Pfam" id="PF00530">
    <property type="entry name" value="SRCR"/>
    <property type="match status" value="1"/>
</dbReference>
<dbReference type="Pfam" id="PF13895">
    <property type="entry name" value="Ig_2"/>
    <property type="match status" value="2"/>
</dbReference>
<comment type="caution">
    <text evidence="12">The sequence shown here is derived from an EMBL/GenBank/DDBJ whole genome shotgun (WGS) entry which is preliminary data.</text>
</comment>
<dbReference type="EMBL" id="JAKZEL010000001">
    <property type="protein sequence ID" value="KAI4548834.1"/>
    <property type="molecule type" value="Genomic_DNA"/>
</dbReference>
<evidence type="ECO:0000256" key="6">
    <source>
        <dbReference type="ARBA" id="ARBA00023157"/>
    </source>
</evidence>
<feature type="domain" description="SRCR" evidence="10">
    <location>
        <begin position="309"/>
        <end position="410"/>
    </location>
</feature>
<dbReference type="PROSITE" id="PS50835">
    <property type="entry name" value="IG_LIKE"/>
    <property type="match status" value="3"/>
</dbReference>
<feature type="domain" description="Ig-like" evidence="11">
    <location>
        <begin position="216"/>
        <end position="300"/>
    </location>
</feature>
<evidence type="ECO:0000256" key="5">
    <source>
        <dbReference type="ARBA" id="ARBA00023136"/>
    </source>
</evidence>
<dbReference type="CDD" id="cd00096">
    <property type="entry name" value="Ig"/>
    <property type="match status" value="1"/>
</dbReference>
<evidence type="ECO:0000256" key="1">
    <source>
        <dbReference type="ARBA" id="ARBA00004236"/>
    </source>
</evidence>
<dbReference type="FunFam" id="2.60.40.10:FF:000357">
    <property type="entry name" value="Fc receptor like 1"/>
    <property type="match status" value="2"/>
</dbReference>
<evidence type="ECO:0008006" key="14">
    <source>
        <dbReference type="Google" id="ProtNLM"/>
    </source>
</evidence>
<organism evidence="12 13">
    <name type="scientific">Ovis ammon polii</name>
    <dbReference type="NCBI Taxonomy" id="230172"/>
    <lineage>
        <taxon>Eukaryota</taxon>
        <taxon>Metazoa</taxon>
        <taxon>Chordata</taxon>
        <taxon>Craniata</taxon>
        <taxon>Vertebrata</taxon>
        <taxon>Euteleostomi</taxon>
        <taxon>Mammalia</taxon>
        <taxon>Eutheria</taxon>
        <taxon>Laurasiatheria</taxon>
        <taxon>Artiodactyla</taxon>
        <taxon>Ruminantia</taxon>
        <taxon>Pecora</taxon>
        <taxon>Bovidae</taxon>
        <taxon>Caprinae</taxon>
        <taxon>Ovis</taxon>
    </lineage>
</organism>
<accession>A0AAD4UPR1</accession>
<evidence type="ECO:0000259" key="11">
    <source>
        <dbReference type="PROSITE" id="PS50835"/>
    </source>
</evidence>
<dbReference type="InterPro" id="IPR036179">
    <property type="entry name" value="Ig-like_dom_sf"/>
</dbReference>
<comment type="subcellular location">
    <subcellularLocation>
        <location evidence="1">Cell membrane</location>
    </subcellularLocation>
</comment>
<dbReference type="SMART" id="SM00409">
    <property type="entry name" value="IG"/>
    <property type="match status" value="3"/>
</dbReference>
<dbReference type="PANTHER" id="PTHR19331:SF487">
    <property type="entry name" value="SOLUBLE SCAVENGER RECEPTOR CYSTEINE-RICH DOMAIN-CONTAINING PROTEIN SSC5D"/>
    <property type="match status" value="1"/>
</dbReference>
<evidence type="ECO:0000256" key="7">
    <source>
        <dbReference type="ARBA" id="ARBA00023180"/>
    </source>
</evidence>
<dbReference type="SMART" id="SM00202">
    <property type="entry name" value="SR"/>
    <property type="match status" value="1"/>
</dbReference>
<dbReference type="PRINTS" id="PR00258">
    <property type="entry name" value="SPERACTRCPTR"/>
</dbReference>
<keyword evidence="13" id="KW-1185">Reference proteome</keyword>
<dbReference type="FunFam" id="3.10.250.10:FF:000010">
    <property type="entry name" value="T-cell differentiation antigen CD6"/>
    <property type="match status" value="1"/>
</dbReference>
<evidence type="ECO:0000313" key="13">
    <source>
        <dbReference type="Proteomes" id="UP001214576"/>
    </source>
</evidence>
<dbReference type="InterPro" id="IPR003599">
    <property type="entry name" value="Ig_sub"/>
</dbReference>
<dbReference type="InterPro" id="IPR003598">
    <property type="entry name" value="Ig_sub2"/>
</dbReference>
<evidence type="ECO:0000256" key="8">
    <source>
        <dbReference type="ARBA" id="ARBA00023319"/>
    </source>
</evidence>
<proteinExistence type="predicted"/>
<keyword evidence="7" id="KW-0325">Glycoprotein</keyword>
<dbReference type="InterPro" id="IPR007110">
    <property type="entry name" value="Ig-like_dom"/>
</dbReference>
<feature type="disulfide bond" evidence="9">
    <location>
        <begin position="381"/>
        <end position="391"/>
    </location>
</feature>
<dbReference type="SMART" id="SM00408">
    <property type="entry name" value="IGc2"/>
    <property type="match status" value="3"/>
</dbReference>
<dbReference type="InterPro" id="IPR001190">
    <property type="entry name" value="SRCR"/>
</dbReference>
<keyword evidence="4" id="KW-0677">Repeat</keyword>
<feature type="domain" description="Ig-like" evidence="11">
    <location>
        <begin position="22"/>
        <end position="112"/>
    </location>
</feature>